<gene>
    <name evidence="2" type="ORF">METZ01_LOCUS453573</name>
</gene>
<organism evidence="2">
    <name type="scientific">marine metagenome</name>
    <dbReference type="NCBI Taxonomy" id="408172"/>
    <lineage>
        <taxon>unclassified sequences</taxon>
        <taxon>metagenomes</taxon>
        <taxon>ecological metagenomes</taxon>
    </lineage>
</organism>
<dbReference type="InterPro" id="IPR045584">
    <property type="entry name" value="Pilin-like"/>
</dbReference>
<evidence type="ECO:0000256" key="1">
    <source>
        <dbReference type="SAM" id="MobiDB-lite"/>
    </source>
</evidence>
<dbReference type="EMBL" id="UINC01187803">
    <property type="protein sequence ID" value="SVE00719.1"/>
    <property type="molecule type" value="Genomic_DNA"/>
</dbReference>
<dbReference type="SUPFAM" id="SSF54523">
    <property type="entry name" value="Pili subunits"/>
    <property type="match status" value="1"/>
</dbReference>
<name>A0A382ZZG5_9ZZZZ</name>
<accession>A0A382ZZG5</accession>
<feature type="region of interest" description="Disordered" evidence="1">
    <location>
        <begin position="81"/>
        <end position="104"/>
    </location>
</feature>
<proteinExistence type="predicted"/>
<feature type="non-terminal residue" evidence="2">
    <location>
        <position position="1"/>
    </location>
</feature>
<sequence length="238" mass="26342">IGVTMNKLLKKVIKMNTLLKRIRNNKGNSLAEFAVTAAMMATLATTAAPRFAGVGETGKQNQTMANLDKIAKMANQFYMDKGSPQTANNPMGEGQGRIPGQERYDTKIGGYDKLTDLEDVMNEQFDKWDDAEGANWRSVFGTARANPSYTGEYNFTDDDGTKLGPTEWAAYLSQEEGPIVSPYQQGHYIYIVIPGGQREYQNPETGAFTLLECNECGPIMVIADAYNPSKFWTVKSFN</sequence>
<evidence type="ECO:0000313" key="2">
    <source>
        <dbReference type="EMBL" id="SVE00719.1"/>
    </source>
</evidence>
<protein>
    <recommendedName>
        <fullName evidence="3">Type II secretion system protein GspG C-terminal domain-containing protein</fullName>
    </recommendedName>
</protein>
<dbReference type="AlphaFoldDB" id="A0A382ZZG5"/>
<evidence type="ECO:0008006" key="3">
    <source>
        <dbReference type="Google" id="ProtNLM"/>
    </source>
</evidence>
<reference evidence="2" key="1">
    <citation type="submission" date="2018-05" db="EMBL/GenBank/DDBJ databases">
        <authorList>
            <person name="Lanie J.A."/>
            <person name="Ng W.-L."/>
            <person name="Kazmierczak K.M."/>
            <person name="Andrzejewski T.M."/>
            <person name="Davidsen T.M."/>
            <person name="Wayne K.J."/>
            <person name="Tettelin H."/>
            <person name="Glass J.I."/>
            <person name="Rusch D."/>
            <person name="Podicherti R."/>
            <person name="Tsui H.-C.T."/>
            <person name="Winkler M.E."/>
        </authorList>
    </citation>
    <scope>NUCLEOTIDE SEQUENCE</scope>
</reference>